<evidence type="ECO:0008006" key="4">
    <source>
        <dbReference type="Google" id="ProtNLM"/>
    </source>
</evidence>
<proteinExistence type="predicted"/>
<feature type="compositionally biased region" description="Basic and acidic residues" evidence="1">
    <location>
        <begin position="1"/>
        <end position="14"/>
    </location>
</feature>
<dbReference type="Proteomes" id="UP000030655">
    <property type="component" value="Unassembled WGS sequence"/>
</dbReference>
<organism evidence="2 3">
    <name type="scientific">Anncaliia algerae PRA339</name>
    <dbReference type="NCBI Taxonomy" id="1288291"/>
    <lineage>
        <taxon>Eukaryota</taxon>
        <taxon>Fungi</taxon>
        <taxon>Fungi incertae sedis</taxon>
        <taxon>Microsporidia</taxon>
        <taxon>Tubulinosematoidea</taxon>
        <taxon>Tubulinosematidae</taxon>
        <taxon>Anncaliia</taxon>
    </lineage>
</organism>
<sequence length="79" mass="8772">MKVQVDKSNADFKARSHSGRSPDNNTDCISIVDFANGIVRAYAKDITNKESSDVLPIIISLVANNSVTWTDIHRSYGRF</sequence>
<evidence type="ECO:0000313" key="3">
    <source>
        <dbReference type="Proteomes" id="UP000030655"/>
    </source>
</evidence>
<feature type="region of interest" description="Disordered" evidence="1">
    <location>
        <begin position="1"/>
        <end position="23"/>
    </location>
</feature>
<dbReference type="HOGENOM" id="CLU_044348_7_2_1"/>
<accession>A0A059F0I5</accession>
<gene>
    <name evidence="2" type="ORF">H312_01926</name>
</gene>
<evidence type="ECO:0000313" key="2">
    <source>
        <dbReference type="EMBL" id="KCZ80670.1"/>
    </source>
</evidence>
<dbReference type="EMBL" id="KK365168">
    <property type="protein sequence ID" value="KCZ80670.1"/>
    <property type="molecule type" value="Genomic_DNA"/>
</dbReference>
<dbReference type="VEuPathDB" id="MicrosporidiaDB:H312_01926"/>
<evidence type="ECO:0000256" key="1">
    <source>
        <dbReference type="SAM" id="MobiDB-lite"/>
    </source>
</evidence>
<keyword evidence="3" id="KW-1185">Reference proteome</keyword>
<reference evidence="3" key="1">
    <citation type="submission" date="2013-02" db="EMBL/GenBank/DDBJ databases">
        <authorList>
            <consortium name="The Broad Institute Genome Sequencing Platform"/>
            <person name="Cuomo C."/>
            <person name="Becnel J."/>
            <person name="Sanscrainte N."/>
            <person name="Walker B."/>
            <person name="Young S.K."/>
            <person name="Zeng Q."/>
            <person name="Gargeya S."/>
            <person name="Fitzgerald M."/>
            <person name="Haas B."/>
            <person name="Abouelleil A."/>
            <person name="Alvarado L."/>
            <person name="Arachchi H.M."/>
            <person name="Berlin A.M."/>
            <person name="Chapman S.B."/>
            <person name="Dewar J."/>
            <person name="Goldberg J."/>
            <person name="Griggs A."/>
            <person name="Gujja S."/>
            <person name="Hansen M."/>
            <person name="Howarth C."/>
            <person name="Imamovic A."/>
            <person name="Larimer J."/>
            <person name="McCowan C."/>
            <person name="Murphy C."/>
            <person name="Neiman D."/>
            <person name="Pearson M."/>
            <person name="Priest M."/>
            <person name="Roberts A."/>
            <person name="Saif S."/>
            <person name="Shea T."/>
            <person name="Sisk P."/>
            <person name="Sykes S."/>
            <person name="Wortman J."/>
            <person name="Nusbaum C."/>
            <person name="Birren B."/>
        </authorList>
    </citation>
    <scope>NUCLEOTIDE SEQUENCE [LARGE SCALE GENOMIC DNA]</scope>
    <source>
        <strain evidence="3">PRA339</strain>
    </source>
</reference>
<name>A0A059F0I5_9MICR</name>
<protein>
    <recommendedName>
        <fullName evidence="4">ISXO2-like transposase domain-containing protein</fullName>
    </recommendedName>
</protein>
<dbReference type="AlphaFoldDB" id="A0A059F0I5"/>
<reference evidence="2 3" key="2">
    <citation type="submission" date="2014-03" db="EMBL/GenBank/DDBJ databases">
        <title>The Genome Sequence of Anncaliia algerae insect isolate PRA339.</title>
        <authorList>
            <consortium name="The Broad Institute Genome Sequencing Platform"/>
            <consortium name="The Broad Institute Genome Sequencing Center for Infectious Disease"/>
            <person name="Cuomo C."/>
            <person name="Becnel J."/>
            <person name="Sanscrainte N."/>
            <person name="Walker B."/>
            <person name="Young S.K."/>
            <person name="Zeng Q."/>
            <person name="Gargeya S."/>
            <person name="Fitzgerald M."/>
            <person name="Haas B."/>
            <person name="Abouelleil A."/>
            <person name="Alvarado L."/>
            <person name="Arachchi H.M."/>
            <person name="Berlin A.M."/>
            <person name="Chapman S.B."/>
            <person name="Dewar J."/>
            <person name="Goldberg J."/>
            <person name="Griggs A."/>
            <person name="Gujja S."/>
            <person name="Hansen M."/>
            <person name="Howarth C."/>
            <person name="Imamovic A."/>
            <person name="Larimer J."/>
            <person name="McCowan C."/>
            <person name="Murphy C."/>
            <person name="Neiman D."/>
            <person name="Pearson M."/>
            <person name="Priest M."/>
            <person name="Roberts A."/>
            <person name="Saif S."/>
            <person name="Shea T."/>
            <person name="Sisk P."/>
            <person name="Sykes S."/>
            <person name="Wortman J."/>
            <person name="Nusbaum C."/>
            <person name="Birren B."/>
        </authorList>
    </citation>
    <scope>NUCLEOTIDE SEQUENCE [LARGE SCALE GENOMIC DNA]</scope>
    <source>
        <strain evidence="2 3">PRA339</strain>
    </source>
</reference>